<dbReference type="GO" id="GO:0097176">
    <property type="term" value="P:epoxide metabolic process"/>
    <property type="evidence" value="ECO:0007669"/>
    <property type="project" value="TreeGrafter"/>
</dbReference>
<dbReference type="OrthoDB" id="7130006at2759"/>
<evidence type="ECO:0000256" key="6">
    <source>
        <dbReference type="ARBA" id="ARBA00022801"/>
    </source>
</evidence>
<evidence type="ECO:0000313" key="10">
    <source>
        <dbReference type="EMBL" id="CAD7654826.1"/>
    </source>
</evidence>
<feature type="active site" description="Nucleophile" evidence="7">
    <location>
        <position position="228"/>
    </location>
</feature>
<evidence type="ECO:0000256" key="2">
    <source>
        <dbReference type="ARBA" id="ARBA00004111"/>
    </source>
</evidence>
<dbReference type="EC" id="3.3.2.9" evidence="4"/>
<evidence type="ECO:0000256" key="8">
    <source>
        <dbReference type="SAM" id="Phobius"/>
    </source>
</evidence>
<dbReference type="Pfam" id="PF06441">
    <property type="entry name" value="EHN"/>
    <property type="match status" value="1"/>
</dbReference>
<evidence type="ECO:0000256" key="5">
    <source>
        <dbReference type="ARBA" id="ARBA00022797"/>
    </source>
</evidence>
<dbReference type="GO" id="GO:0033961">
    <property type="term" value="F:cis-stilbene-oxide hydrolase activity"/>
    <property type="evidence" value="ECO:0007669"/>
    <property type="project" value="UniProtKB-EC"/>
</dbReference>
<dbReference type="InterPro" id="IPR010497">
    <property type="entry name" value="Epoxide_hydro_N"/>
</dbReference>
<dbReference type="SUPFAM" id="SSF53474">
    <property type="entry name" value="alpha/beta-Hydrolases"/>
    <property type="match status" value="2"/>
</dbReference>
<dbReference type="AlphaFoldDB" id="A0A7R9QR82"/>
<proteinExistence type="inferred from homology"/>
<sequence length="503" mass="56786">MGVIKKLLLIGVVVGIGAVIYPLVVTPQHKLPELKDKWFGKTSLKSGEAFPKESVAIDKFVVNVSEDVLTDLKRRLESARYVEPIAGTAFNYGFNSDYLKKVIAYWRNTYDWRKTETILNQFPQFKTRIHGIDVHFIHVKPSKPAKTVVPLLITHGWPGSVWEYYKSIPLLIEPTNGVAFEVIVPSIPGYGFSEAPHQEGFNVMETARIFVKLMNRLNHKRFFVHGGDWGSFVSKTMAQLYPNNVRGMHITMAPLVYDGPTIAKMMLGSYFPALVFDDPERDHKKLFPFLDNFYMILRESGYFHIQATKPDTVGAALMDSPVGLAAYILEKFSTWTEPKWLNKADGVGAALMDSPVGLAAYILEKFSTWTEPKWLNKADGGLTQKFTLDELLTNIMIYWVSNNVASSMRYYKENAGLMMDDMNKIPVSVPSAVADFPNELGHAPKALLRRTLPNLVQYTDMPRGGHFAAFEEPQLVCDDIKTFVTTVLDIELSTKDKLKNTKQ</sequence>
<comment type="similarity">
    <text evidence="3">Belongs to the peptidase S33 family.</text>
</comment>
<feature type="transmembrane region" description="Helical" evidence="8">
    <location>
        <begin position="7"/>
        <end position="25"/>
    </location>
</feature>
<keyword evidence="6" id="KW-0378">Hydrolase</keyword>
<comment type="catalytic activity">
    <reaction evidence="1">
        <text>1-(4-methoxyphenyl)-N-methyl-N-[(3-methyloxetan-3-yl)methyl]methanamine + H2O = 2-{[(4-methoxybenzyl)(methyl)amino]methyl}-2-methylpropane-1,3-diol</text>
        <dbReference type="Rhea" id="RHEA:55764"/>
        <dbReference type="ChEBI" id="CHEBI:15377"/>
        <dbReference type="ChEBI" id="CHEBI:139161"/>
        <dbReference type="ChEBI" id="CHEBI:139164"/>
        <dbReference type="EC" id="3.3.2.9"/>
    </reaction>
</comment>
<name>A0A7R9QR82_9ACAR</name>
<protein>
    <recommendedName>
        <fullName evidence="4">microsomal epoxide hydrolase</fullName>
        <ecNumber evidence="4">3.3.2.9</ecNumber>
    </recommendedName>
</protein>
<dbReference type="InterPro" id="IPR016292">
    <property type="entry name" value="Epoxide_hydrolase"/>
</dbReference>
<evidence type="ECO:0000256" key="4">
    <source>
        <dbReference type="ARBA" id="ARBA00012091"/>
    </source>
</evidence>
<keyword evidence="8" id="KW-1133">Transmembrane helix</keyword>
<dbReference type="PANTHER" id="PTHR21661:SF35">
    <property type="entry name" value="EPOXIDE HYDROLASE"/>
    <property type="match status" value="1"/>
</dbReference>
<evidence type="ECO:0000256" key="3">
    <source>
        <dbReference type="ARBA" id="ARBA00010088"/>
    </source>
</evidence>
<dbReference type="EMBL" id="CAJPVJ010008566">
    <property type="protein sequence ID" value="CAG2172013.1"/>
    <property type="molecule type" value="Genomic_DNA"/>
</dbReference>
<dbReference type="PANTHER" id="PTHR21661">
    <property type="entry name" value="EPOXIDE HYDROLASE 1-RELATED"/>
    <property type="match status" value="1"/>
</dbReference>
<comment type="subcellular location">
    <subcellularLocation>
        <location evidence="2">Microsome membrane</location>
        <topology evidence="2">Single-pass membrane protein</topology>
    </subcellularLocation>
</comment>
<evidence type="ECO:0000259" key="9">
    <source>
        <dbReference type="Pfam" id="PF06441"/>
    </source>
</evidence>
<feature type="active site" description="Proton acceptor" evidence="7">
    <location>
        <position position="466"/>
    </location>
</feature>
<feature type="active site" description="Proton donor" evidence="7">
    <location>
        <position position="411"/>
    </location>
</feature>
<dbReference type="PRINTS" id="PR00412">
    <property type="entry name" value="EPOXHYDRLASE"/>
</dbReference>
<keyword evidence="11" id="KW-1185">Reference proteome</keyword>
<evidence type="ECO:0000256" key="7">
    <source>
        <dbReference type="PIRSR" id="PIRSR001112-1"/>
    </source>
</evidence>
<accession>A0A7R9QR82</accession>
<dbReference type="EMBL" id="OC923391">
    <property type="protein sequence ID" value="CAD7654826.1"/>
    <property type="molecule type" value="Genomic_DNA"/>
</dbReference>
<evidence type="ECO:0000256" key="1">
    <source>
        <dbReference type="ARBA" id="ARBA00000221"/>
    </source>
</evidence>
<gene>
    <name evidence="10" type="ORF">ONB1V03_LOCUS11471</name>
</gene>
<dbReference type="Gene3D" id="3.40.50.1820">
    <property type="entry name" value="alpha/beta hydrolase"/>
    <property type="match status" value="2"/>
</dbReference>
<dbReference type="InterPro" id="IPR000639">
    <property type="entry name" value="Epox_hydrolase-like"/>
</dbReference>
<organism evidence="10">
    <name type="scientific">Oppiella nova</name>
    <dbReference type="NCBI Taxonomy" id="334625"/>
    <lineage>
        <taxon>Eukaryota</taxon>
        <taxon>Metazoa</taxon>
        <taxon>Ecdysozoa</taxon>
        <taxon>Arthropoda</taxon>
        <taxon>Chelicerata</taxon>
        <taxon>Arachnida</taxon>
        <taxon>Acari</taxon>
        <taxon>Acariformes</taxon>
        <taxon>Sarcoptiformes</taxon>
        <taxon>Oribatida</taxon>
        <taxon>Brachypylina</taxon>
        <taxon>Oppioidea</taxon>
        <taxon>Oppiidae</taxon>
        <taxon>Oppiella</taxon>
    </lineage>
</organism>
<keyword evidence="8" id="KW-0472">Membrane</keyword>
<keyword evidence="8" id="KW-0812">Transmembrane</keyword>
<dbReference type="InterPro" id="IPR029058">
    <property type="entry name" value="AB_hydrolase_fold"/>
</dbReference>
<evidence type="ECO:0000313" key="11">
    <source>
        <dbReference type="Proteomes" id="UP000728032"/>
    </source>
</evidence>
<dbReference type="Proteomes" id="UP000728032">
    <property type="component" value="Unassembled WGS sequence"/>
</dbReference>
<reference evidence="10" key="1">
    <citation type="submission" date="2020-11" db="EMBL/GenBank/DDBJ databases">
        <authorList>
            <person name="Tran Van P."/>
        </authorList>
    </citation>
    <scope>NUCLEOTIDE SEQUENCE</scope>
</reference>
<dbReference type="PIRSF" id="PIRSF001112">
    <property type="entry name" value="Epoxide_hydrolase"/>
    <property type="match status" value="1"/>
</dbReference>
<feature type="domain" description="Epoxide hydrolase N-terminal" evidence="9">
    <location>
        <begin position="58"/>
        <end position="164"/>
    </location>
</feature>
<keyword evidence="5" id="KW-0058">Aromatic hydrocarbons catabolism</keyword>